<dbReference type="EMBL" id="AP022560">
    <property type="protein sequence ID" value="BBX03370.1"/>
    <property type="molecule type" value="Genomic_DNA"/>
</dbReference>
<keyword evidence="3" id="KW-1185">Reference proteome</keyword>
<dbReference type="AlphaFoldDB" id="A0AAD1HDG0"/>
<protein>
    <submittedName>
        <fullName evidence="2">Uncharacterized protein</fullName>
    </submittedName>
</protein>
<sequence>MVLAGAYWPYSSRDANTAPVSISARIQARAGPSGMGTEPDGWVTPAGTADATAVPPATKHSVDAMQARNLRMTGEPIAALRSCSINAC</sequence>
<proteinExistence type="predicted"/>
<name>A0AAD1HDG0_9MYCO</name>
<dbReference type="KEGG" id="mmor:MMOR_43060"/>
<organism evidence="2 3">
    <name type="scientific">Mycolicibacterium moriokaense</name>
    <dbReference type="NCBI Taxonomy" id="39691"/>
    <lineage>
        <taxon>Bacteria</taxon>
        <taxon>Bacillati</taxon>
        <taxon>Actinomycetota</taxon>
        <taxon>Actinomycetes</taxon>
        <taxon>Mycobacteriales</taxon>
        <taxon>Mycobacteriaceae</taxon>
        <taxon>Mycolicibacterium</taxon>
    </lineage>
</organism>
<evidence type="ECO:0000313" key="3">
    <source>
        <dbReference type="Proteomes" id="UP000466681"/>
    </source>
</evidence>
<feature type="region of interest" description="Disordered" evidence="1">
    <location>
        <begin position="29"/>
        <end position="57"/>
    </location>
</feature>
<accession>A0AAD1HDG0</accession>
<dbReference type="Proteomes" id="UP000466681">
    <property type="component" value="Chromosome"/>
</dbReference>
<gene>
    <name evidence="2" type="ORF">MMOR_43060</name>
</gene>
<evidence type="ECO:0000256" key="1">
    <source>
        <dbReference type="SAM" id="MobiDB-lite"/>
    </source>
</evidence>
<evidence type="ECO:0000313" key="2">
    <source>
        <dbReference type="EMBL" id="BBX03370.1"/>
    </source>
</evidence>
<reference evidence="2 3" key="1">
    <citation type="journal article" date="2019" name="Emerg. Microbes Infect.">
        <title>Comprehensive subspecies identification of 175 nontuberculous mycobacteria species based on 7547 genomic profiles.</title>
        <authorList>
            <person name="Matsumoto Y."/>
            <person name="Kinjo T."/>
            <person name="Motooka D."/>
            <person name="Nabeya D."/>
            <person name="Jung N."/>
            <person name="Uechi K."/>
            <person name="Horii T."/>
            <person name="Iida T."/>
            <person name="Fujita J."/>
            <person name="Nakamura S."/>
        </authorList>
    </citation>
    <scope>NUCLEOTIDE SEQUENCE [LARGE SCALE GENOMIC DNA]</scope>
    <source>
        <strain evidence="2 3">JCM 6375</strain>
    </source>
</reference>